<dbReference type="AlphaFoldDB" id="A0A8S3SRY1"/>
<dbReference type="InterPro" id="IPR009061">
    <property type="entry name" value="DNA-bd_dom_put_sf"/>
</dbReference>
<dbReference type="Gene3D" id="3.10.260.20">
    <property type="entry name" value="Ski"/>
    <property type="match status" value="1"/>
</dbReference>
<dbReference type="GO" id="GO:0030514">
    <property type="term" value="P:negative regulation of BMP signaling pathway"/>
    <property type="evidence" value="ECO:0007669"/>
    <property type="project" value="TreeGrafter"/>
</dbReference>
<evidence type="ECO:0000256" key="3">
    <source>
        <dbReference type="SAM" id="MobiDB-lite"/>
    </source>
</evidence>
<dbReference type="Pfam" id="PF02437">
    <property type="entry name" value="Ski_Sno_DHD"/>
    <property type="match status" value="1"/>
</dbReference>
<feature type="region of interest" description="Disordered" evidence="3">
    <location>
        <begin position="631"/>
        <end position="656"/>
    </location>
</feature>
<accession>A0A8S3SRY1</accession>
<dbReference type="OrthoDB" id="3938623at2759"/>
<dbReference type="GO" id="GO:0046332">
    <property type="term" value="F:SMAD binding"/>
    <property type="evidence" value="ECO:0007669"/>
    <property type="project" value="InterPro"/>
</dbReference>
<feature type="coiled-coil region" evidence="2">
    <location>
        <begin position="510"/>
        <end position="612"/>
    </location>
</feature>
<dbReference type="InterPro" id="IPR037000">
    <property type="entry name" value="Ski_DNA-bd_sf"/>
</dbReference>
<sequence>MEHLRSQVVNPHVERVIKNFQTSAMRSLQGPGPAGFLSPSDIEEYRKALKKLPEKGLEYDPLRGPPPFPVQQFPVFAPVDATKSEKTDTLLETETIACFEVGGEKRLCLPQILNTVLRDFSLQQINAVCDELHIFCSRCNPEQLHTLKMTGILPLGAPSCGLLTKTDAERLCNALLHRAPAKCSEPPTRDSFKVYHECFGKCKGIFSPEMYVEPIAKCIQCVDCMGSFSPSEFVRHSHKALENRTCHWGFDSSHWRSYLLLAKDQENRDRVKEVLQYMKSRFDTSKKYKRKQRPEICDPTELKRSKSEESGSSSGSSSSSWSESSGVRGLSAFTPWSSLALKDGKLLHNASSILRENFPGIPAYLQSGPPVLLNPDRVVPSSESSRYERGFAPNVSLAPASKHKDDVDDISDDEEDKEPVKTETERSRSPASREWDLPSESDDSLHLSDGEETTADSPDLKASLEEELQLVQCMLDKTSLSQEEKDNFLVKLGKVHSKRDEQFNQMVRMNSTLRKEVEGLKKTMKEKLDKMVEKNEKLTKQLERTRIETECRLEEANDDKDKLVKEIKRLQGHEEVETSKYVQINGELQTRLHQYELLYEQVRRDNMILQDELQRSGVMVTELLSKQRRFTLPNSPQVSPRKLSPNYEQVKKERDT</sequence>
<gene>
    <name evidence="5" type="ORF">MEDL_34887</name>
</gene>
<dbReference type="InterPro" id="IPR010919">
    <property type="entry name" value="SAND-like_dom_sf"/>
</dbReference>
<reference evidence="5" key="1">
    <citation type="submission" date="2021-03" db="EMBL/GenBank/DDBJ databases">
        <authorList>
            <person name="Bekaert M."/>
        </authorList>
    </citation>
    <scope>NUCLEOTIDE SEQUENCE</scope>
</reference>
<dbReference type="CDD" id="cd21079">
    <property type="entry name" value="DHD_Ski_Sno"/>
    <property type="match status" value="1"/>
</dbReference>
<dbReference type="PANTHER" id="PTHR10005">
    <property type="entry name" value="SKI ONCOGENE-RELATED"/>
    <property type="match status" value="1"/>
</dbReference>
<dbReference type="InterPro" id="IPR014890">
    <property type="entry name" value="c-SKI_SMAD4-bd_dom"/>
</dbReference>
<dbReference type="EMBL" id="CAJPWZ010001682">
    <property type="protein sequence ID" value="CAG2221512.1"/>
    <property type="molecule type" value="Genomic_DNA"/>
</dbReference>
<feature type="compositionally biased region" description="Basic and acidic residues" evidence="3">
    <location>
        <begin position="418"/>
        <end position="436"/>
    </location>
</feature>
<comment type="caution">
    <text evidence="5">The sequence shown here is derived from an EMBL/GenBank/DDBJ whole genome shotgun (WGS) entry which is preliminary data.</text>
</comment>
<evidence type="ECO:0000313" key="6">
    <source>
        <dbReference type="Proteomes" id="UP000683360"/>
    </source>
</evidence>
<feature type="region of interest" description="Disordered" evidence="3">
    <location>
        <begin position="285"/>
        <end position="324"/>
    </location>
</feature>
<dbReference type="GO" id="GO:0000978">
    <property type="term" value="F:RNA polymerase II cis-regulatory region sequence-specific DNA binding"/>
    <property type="evidence" value="ECO:0007669"/>
    <property type="project" value="TreeGrafter"/>
</dbReference>
<dbReference type="InterPro" id="IPR003380">
    <property type="entry name" value="SKI/SNO/DAC"/>
</dbReference>
<evidence type="ECO:0000313" key="5">
    <source>
        <dbReference type="EMBL" id="CAG2221512.1"/>
    </source>
</evidence>
<dbReference type="SUPFAM" id="SSF46955">
    <property type="entry name" value="Putative DNA-binding domain"/>
    <property type="match status" value="1"/>
</dbReference>
<keyword evidence="2" id="KW-0175">Coiled coil</keyword>
<dbReference type="FunFam" id="3.10.260.20:FF:000002">
    <property type="entry name" value="SKI-like oncogene a"/>
    <property type="match status" value="1"/>
</dbReference>
<evidence type="ECO:0000256" key="1">
    <source>
        <dbReference type="ARBA" id="ARBA00009513"/>
    </source>
</evidence>
<dbReference type="Gene3D" id="3.10.390.10">
    <property type="entry name" value="SAND domain-like"/>
    <property type="match status" value="1"/>
</dbReference>
<protein>
    <submittedName>
        <fullName evidence="5">Ski oncogene,Transforming protein Ski</fullName>
    </submittedName>
</protein>
<dbReference type="GO" id="GO:0000981">
    <property type="term" value="F:DNA-binding transcription factor activity, RNA polymerase II-specific"/>
    <property type="evidence" value="ECO:0007669"/>
    <property type="project" value="TreeGrafter"/>
</dbReference>
<dbReference type="GO" id="GO:0005737">
    <property type="term" value="C:cytoplasm"/>
    <property type="evidence" value="ECO:0007669"/>
    <property type="project" value="TreeGrafter"/>
</dbReference>
<dbReference type="FunFam" id="3.10.390.10:FF:000002">
    <property type="entry name" value="Putative ski oncogene"/>
    <property type="match status" value="1"/>
</dbReference>
<evidence type="ECO:0000256" key="2">
    <source>
        <dbReference type="SAM" id="Coils"/>
    </source>
</evidence>
<dbReference type="Proteomes" id="UP000683360">
    <property type="component" value="Unassembled WGS sequence"/>
</dbReference>
<feature type="domain" description="c-SKI SMAD4-binding" evidence="4">
    <location>
        <begin position="191"/>
        <end position="283"/>
    </location>
</feature>
<dbReference type="InterPro" id="IPR023216">
    <property type="entry name" value="Tscrpt_reg_SKI_SnoN"/>
</dbReference>
<proteinExistence type="inferred from homology"/>
<feature type="compositionally biased region" description="Basic and acidic residues" evidence="3">
    <location>
        <begin position="293"/>
        <end position="309"/>
    </location>
</feature>
<feature type="compositionally biased region" description="Low complexity" evidence="3">
    <location>
        <begin position="310"/>
        <end position="324"/>
    </location>
</feature>
<feature type="compositionally biased region" description="Acidic residues" evidence="3">
    <location>
        <begin position="407"/>
        <end position="417"/>
    </location>
</feature>
<name>A0A8S3SRY1_MYTED</name>
<dbReference type="SMART" id="SM01046">
    <property type="entry name" value="c-SKI_SMAD_bind"/>
    <property type="match status" value="1"/>
</dbReference>
<comment type="similarity">
    <text evidence="1">Belongs to the SKI family.</text>
</comment>
<organism evidence="5 6">
    <name type="scientific">Mytilus edulis</name>
    <name type="common">Blue mussel</name>
    <dbReference type="NCBI Taxonomy" id="6550"/>
    <lineage>
        <taxon>Eukaryota</taxon>
        <taxon>Metazoa</taxon>
        <taxon>Spiralia</taxon>
        <taxon>Lophotrochozoa</taxon>
        <taxon>Mollusca</taxon>
        <taxon>Bivalvia</taxon>
        <taxon>Autobranchia</taxon>
        <taxon>Pteriomorphia</taxon>
        <taxon>Mytilida</taxon>
        <taxon>Mytiloidea</taxon>
        <taxon>Mytilidae</taxon>
        <taxon>Mytilinae</taxon>
        <taxon>Mytilus</taxon>
    </lineage>
</organism>
<dbReference type="Pfam" id="PF08782">
    <property type="entry name" value="c-SKI_SMAD_bind"/>
    <property type="match status" value="1"/>
</dbReference>
<dbReference type="GO" id="GO:0005667">
    <property type="term" value="C:transcription regulator complex"/>
    <property type="evidence" value="ECO:0007669"/>
    <property type="project" value="TreeGrafter"/>
</dbReference>
<feature type="region of interest" description="Disordered" evidence="3">
    <location>
        <begin position="375"/>
        <end position="459"/>
    </location>
</feature>
<dbReference type="SUPFAM" id="SSF63763">
    <property type="entry name" value="SAND domain-like"/>
    <property type="match status" value="1"/>
</dbReference>
<dbReference type="PANTHER" id="PTHR10005:SF25">
    <property type="entry name" value="SNO ONCOGENE, ISOFORM B"/>
    <property type="match status" value="1"/>
</dbReference>
<dbReference type="GO" id="GO:0005634">
    <property type="term" value="C:nucleus"/>
    <property type="evidence" value="ECO:0007669"/>
    <property type="project" value="TreeGrafter"/>
</dbReference>
<evidence type="ECO:0000259" key="4">
    <source>
        <dbReference type="SMART" id="SM01046"/>
    </source>
</evidence>
<keyword evidence="6" id="KW-1185">Reference proteome</keyword>